<reference evidence="4 5" key="1">
    <citation type="submission" date="2017-03" db="EMBL/GenBank/DDBJ databases">
        <title>Complete genome sequence of Candidatus 'Thiodictyon syntrophicum' sp. nov. strain Cad16T, a photolithoautotroph purple sulfur bacterium isolated from an alpine meromictic lake.</title>
        <authorList>
            <person name="Luedin S.M."/>
            <person name="Pothier J.F."/>
            <person name="Danza F."/>
            <person name="Storelli N."/>
            <person name="Wittwer M."/>
            <person name="Tonolla M."/>
        </authorList>
    </citation>
    <scope>NUCLEOTIDE SEQUENCE [LARGE SCALE GENOMIC DNA]</scope>
    <source>
        <strain evidence="4 5">Cad16T</strain>
    </source>
</reference>
<evidence type="ECO:0000259" key="3">
    <source>
        <dbReference type="Pfam" id="PF13304"/>
    </source>
</evidence>
<evidence type="ECO:0000313" key="4">
    <source>
        <dbReference type="EMBL" id="AUB80081.1"/>
    </source>
</evidence>
<protein>
    <submittedName>
        <fullName evidence="4">Uncharacterized protein</fullName>
    </submittedName>
</protein>
<dbReference type="CDD" id="cd00267">
    <property type="entry name" value="ABC_ATPase"/>
    <property type="match status" value="1"/>
</dbReference>
<dbReference type="Pfam" id="PF13304">
    <property type="entry name" value="AAA_21"/>
    <property type="match status" value="1"/>
</dbReference>
<gene>
    <name evidence="4" type="ORF">THSYN_03280</name>
</gene>
<dbReference type="Gene3D" id="3.30.2010.10">
    <property type="entry name" value="Metalloproteases ('zincins'), catalytic domain"/>
    <property type="match status" value="1"/>
</dbReference>
<feature type="region of interest" description="Disordered" evidence="1">
    <location>
        <begin position="329"/>
        <end position="359"/>
    </location>
</feature>
<dbReference type="Pfam" id="PF01863">
    <property type="entry name" value="YgjP-like"/>
    <property type="match status" value="1"/>
</dbReference>
<dbReference type="PANTHER" id="PTHR30399">
    <property type="entry name" value="UNCHARACTERIZED PROTEIN YGJP"/>
    <property type="match status" value="1"/>
</dbReference>
<evidence type="ECO:0000259" key="2">
    <source>
        <dbReference type="Pfam" id="PF01863"/>
    </source>
</evidence>
<dbReference type="GO" id="GO:0016887">
    <property type="term" value="F:ATP hydrolysis activity"/>
    <property type="evidence" value="ECO:0007669"/>
    <property type="project" value="InterPro"/>
</dbReference>
<name>A0A2K8U4W0_9GAMM</name>
<dbReference type="PANTHER" id="PTHR30399:SF1">
    <property type="entry name" value="UTP PYROPHOSPHATASE"/>
    <property type="match status" value="1"/>
</dbReference>
<dbReference type="KEGG" id="tsy:THSYN_03280"/>
<dbReference type="GO" id="GO:0005524">
    <property type="term" value="F:ATP binding"/>
    <property type="evidence" value="ECO:0007669"/>
    <property type="project" value="InterPro"/>
</dbReference>
<evidence type="ECO:0000313" key="5">
    <source>
        <dbReference type="Proteomes" id="UP000232638"/>
    </source>
</evidence>
<dbReference type="InterPro" id="IPR027417">
    <property type="entry name" value="P-loop_NTPase"/>
</dbReference>
<feature type="domain" description="YgjP-like metallopeptidase" evidence="2">
    <location>
        <begin position="388"/>
        <end position="591"/>
    </location>
</feature>
<organism evidence="4 5">
    <name type="scientific">Candidatus Thiodictyon syntrophicum</name>
    <dbReference type="NCBI Taxonomy" id="1166950"/>
    <lineage>
        <taxon>Bacteria</taxon>
        <taxon>Pseudomonadati</taxon>
        <taxon>Pseudomonadota</taxon>
        <taxon>Gammaproteobacteria</taxon>
        <taxon>Chromatiales</taxon>
        <taxon>Chromatiaceae</taxon>
        <taxon>Thiodictyon</taxon>
    </lineage>
</organism>
<sequence>MTWRRGKSWTKNFMGRKAAHQPKRALYLRTLANLTSPSEVRSILQIGSKQFEQSDLDADLIAFAHRVLPFKYRGLKLLQLKGKDLLFADREDATATYSEFHMSAGERALLRISKDISRLKDAFILIDEIEAGLHPYIQQQVMLELQRLALRNNLQIIVTSHSPVVLESVPVEGRIFLERTPTDVTVQPPYRDIFQRAFYGQSQDKLSILCEDSIAEGLILGVLDTLNVKLNLNPDDVVVGRDTGKDQFPQHVEKLGKFQMLDAFVLVLDGDARQIEPAIQQAAERFNQSAAPLFLPGIQPPEEWIYAALEKQPALYSSLLAAPSLEQQLKNPPAPLPMTRGATRSKPRPPGLSNWRSTRVTTETQHLRISGVEVEVVRKDIKNLHLGVYPPLGRVRVAVPLVLGDEAVRLAVIDKLGWIKRQRAKFAEQPRQSRREMVSGESHWFLGRRYRLRVREQEGPPRVAVCGIGAIDLVVRPGTDAAQREAILSRWHREQLKGLIPPLLAKWQAALGVQVADWGIKRMKTRWGSCNPAARRVWFNLELAKKPVQCLEYIVAHELTHLLERHHDERFTALLDAHMPQWPQYRDMLNSLPLAHEEWGY</sequence>
<feature type="domain" description="ATPase AAA-type core" evidence="3">
    <location>
        <begin position="78"/>
        <end position="167"/>
    </location>
</feature>
<dbReference type="InterPro" id="IPR003959">
    <property type="entry name" value="ATPase_AAA_core"/>
</dbReference>
<dbReference type="InterPro" id="IPR053136">
    <property type="entry name" value="UTP_pyrophosphatase-like"/>
</dbReference>
<dbReference type="AlphaFoldDB" id="A0A2K8U4W0"/>
<dbReference type="InterPro" id="IPR002725">
    <property type="entry name" value="YgjP-like_metallopeptidase"/>
</dbReference>
<dbReference type="SUPFAM" id="SSF52540">
    <property type="entry name" value="P-loop containing nucleoside triphosphate hydrolases"/>
    <property type="match status" value="1"/>
</dbReference>
<proteinExistence type="predicted"/>
<dbReference type="Gene3D" id="3.40.50.300">
    <property type="entry name" value="P-loop containing nucleotide triphosphate hydrolases"/>
    <property type="match status" value="1"/>
</dbReference>
<dbReference type="EMBL" id="CP020370">
    <property type="protein sequence ID" value="AUB80081.1"/>
    <property type="molecule type" value="Genomic_DNA"/>
</dbReference>
<accession>A0A2K8U4W0</accession>
<dbReference type="Proteomes" id="UP000232638">
    <property type="component" value="Chromosome"/>
</dbReference>
<keyword evidence="5" id="KW-1185">Reference proteome</keyword>
<evidence type="ECO:0000256" key="1">
    <source>
        <dbReference type="SAM" id="MobiDB-lite"/>
    </source>
</evidence>
<dbReference type="CDD" id="cd07344">
    <property type="entry name" value="M48_yhfN_like"/>
    <property type="match status" value="1"/>
</dbReference>
<dbReference type="OrthoDB" id="9811177at2"/>